<dbReference type="Pfam" id="PF13458">
    <property type="entry name" value="Peripla_BP_6"/>
    <property type="match status" value="1"/>
</dbReference>
<evidence type="ECO:0000259" key="3">
    <source>
        <dbReference type="Pfam" id="PF13458"/>
    </source>
</evidence>
<sequence length="343" mass="38420">MSTALTGPTKNLGQQVRQGAQAYFNQYNQSEKGQKNPISLISYDDGYEPRNTVINTIKLIEDDKVFALFGYVGTPTSKAIMPLLEDHRIIYFSPYTGADFLRSPIKKNIFNIRASYYTEAETQVEYFIDQLNLSKAALFIQADAFGLAASKGFKNALSARGITAIEQVRYKRNTSEIEIATERLKQLNPEVIFCVGTYEPIAKLINELRSANINSHIVMLSFVGAQSLIKRLKYFSNVYVTLVMQDPHASPLPIIKDYRKAMAGEPLSHESLEGYIDAAVFVAIINSIKGEITYDSFIKHAEQLRMNLGGLPIYFSEYDHQGLNKAYLNQITAKGLLPVTGSR</sequence>
<dbReference type="CDD" id="cd19978">
    <property type="entry name" value="PBP1_ABC_ligand_binding-like"/>
    <property type="match status" value="1"/>
</dbReference>
<reference evidence="4 5" key="2">
    <citation type="journal article" date="2022" name="Mar. Drugs">
        <title>Bioassay-Guided Fractionation Leads to the Detection of Cholic Acid Generated by the Rare Thalassomonas sp.</title>
        <authorList>
            <person name="Pheiffer F."/>
            <person name="Schneider Y.K."/>
            <person name="Hansen E.H."/>
            <person name="Andersen J.H."/>
            <person name="Isaksson J."/>
            <person name="Busche T."/>
            <person name="R C."/>
            <person name="Kalinowski J."/>
            <person name="Zyl L.V."/>
            <person name="Trindade M."/>
        </authorList>
    </citation>
    <scope>NUCLEOTIDE SEQUENCE [LARGE SCALE GENOMIC DNA]</scope>
    <source>
        <strain evidence="4 5">XOM25</strain>
    </source>
</reference>
<comment type="similarity">
    <text evidence="1">Belongs to the leucine-binding protein family.</text>
</comment>
<keyword evidence="2" id="KW-0732">Signal</keyword>
<evidence type="ECO:0000313" key="4">
    <source>
        <dbReference type="EMBL" id="WDE09025.1"/>
    </source>
</evidence>
<reference evidence="4 5" key="1">
    <citation type="journal article" date="2015" name="Genome Announc.">
        <title>Draft Genome Sequences of Marine Isolates of Thalassomonas viridans and Thalassomonas actiniarum.</title>
        <authorList>
            <person name="Olonade I."/>
            <person name="van Zyl L.J."/>
            <person name="Trindade M."/>
        </authorList>
    </citation>
    <scope>NUCLEOTIDE SEQUENCE [LARGE SCALE GENOMIC DNA]</scope>
    <source>
        <strain evidence="4 5">XOM25</strain>
    </source>
</reference>
<evidence type="ECO:0000256" key="1">
    <source>
        <dbReference type="ARBA" id="ARBA00010062"/>
    </source>
</evidence>
<dbReference type="InterPro" id="IPR028081">
    <property type="entry name" value="Leu-bd"/>
</dbReference>
<dbReference type="AlphaFoldDB" id="A0AAE9Z938"/>
<feature type="domain" description="Leucine-binding protein" evidence="3">
    <location>
        <begin position="2"/>
        <end position="335"/>
    </location>
</feature>
<dbReference type="PANTHER" id="PTHR47235:SF1">
    <property type="entry name" value="BLR6548 PROTEIN"/>
    <property type="match status" value="1"/>
</dbReference>
<gene>
    <name evidence="4" type="ORF">SG34_030065</name>
</gene>
<organism evidence="4 5">
    <name type="scientific">Thalassomonas viridans</name>
    <dbReference type="NCBI Taxonomy" id="137584"/>
    <lineage>
        <taxon>Bacteria</taxon>
        <taxon>Pseudomonadati</taxon>
        <taxon>Pseudomonadota</taxon>
        <taxon>Gammaproteobacteria</taxon>
        <taxon>Alteromonadales</taxon>
        <taxon>Colwelliaceae</taxon>
        <taxon>Thalassomonas</taxon>
    </lineage>
</organism>
<evidence type="ECO:0000256" key="2">
    <source>
        <dbReference type="ARBA" id="ARBA00022729"/>
    </source>
</evidence>
<dbReference type="SUPFAM" id="SSF53822">
    <property type="entry name" value="Periplasmic binding protein-like I"/>
    <property type="match status" value="1"/>
</dbReference>
<dbReference type="Gene3D" id="3.40.50.2300">
    <property type="match status" value="2"/>
</dbReference>
<accession>A0AAE9Z938</accession>
<evidence type="ECO:0000313" key="5">
    <source>
        <dbReference type="Proteomes" id="UP000032352"/>
    </source>
</evidence>
<keyword evidence="5" id="KW-1185">Reference proteome</keyword>
<protein>
    <submittedName>
        <fullName evidence="4">ABC transporter substrate-binding protein</fullName>
    </submittedName>
</protein>
<name>A0AAE9Z938_9GAMM</name>
<dbReference type="KEGG" id="tvd:SG34_030065"/>
<dbReference type="Proteomes" id="UP000032352">
    <property type="component" value="Chromosome pTvir"/>
</dbReference>
<dbReference type="EMBL" id="CP059734">
    <property type="protein sequence ID" value="WDE09025.1"/>
    <property type="molecule type" value="Genomic_DNA"/>
</dbReference>
<dbReference type="PANTHER" id="PTHR47235">
    <property type="entry name" value="BLR6548 PROTEIN"/>
    <property type="match status" value="1"/>
</dbReference>
<dbReference type="InterPro" id="IPR028082">
    <property type="entry name" value="Peripla_BP_I"/>
</dbReference>
<proteinExistence type="inferred from homology"/>